<evidence type="ECO:0000313" key="4">
    <source>
        <dbReference type="Proteomes" id="UP001239445"/>
    </source>
</evidence>
<keyword evidence="1" id="KW-0732">Signal</keyword>
<keyword evidence="4" id="KW-1185">Reference proteome</keyword>
<name>A0AAJ0B6J6_9PEZI</name>
<comment type="caution">
    <text evidence="3">The sequence shown here is derived from an EMBL/GenBank/DDBJ whole genome shotgun (WGS) entry which is preliminary data.</text>
</comment>
<dbReference type="AlphaFoldDB" id="A0AAJ0B6J6"/>
<evidence type="ECO:0000256" key="1">
    <source>
        <dbReference type="SAM" id="SignalP"/>
    </source>
</evidence>
<organism evidence="3 4">
    <name type="scientific">Echria macrotheca</name>
    <dbReference type="NCBI Taxonomy" id="438768"/>
    <lineage>
        <taxon>Eukaryota</taxon>
        <taxon>Fungi</taxon>
        <taxon>Dikarya</taxon>
        <taxon>Ascomycota</taxon>
        <taxon>Pezizomycotina</taxon>
        <taxon>Sordariomycetes</taxon>
        <taxon>Sordariomycetidae</taxon>
        <taxon>Sordariales</taxon>
        <taxon>Schizotheciaceae</taxon>
        <taxon>Echria</taxon>
    </lineage>
</organism>
<gene>
    <name evidence="3" type="ORF">QBC47DRAFT_388978</name>
</gene>
<evidence type="ECO:0000259" key="2">
    <source>
        <dbReference type="Pfam" id="PF25484"/>
    </source>
</evidence>
<feature type="domain" description="DUF7907" evidence="2">
    <location>
        <begin position="38"/>
        <end position="201"/>
    </location>
</feature>
<protein>
    <recommendedName>
        <fullName evidence="2">DUF7907 domain-containing protein</fullName>
    </recommendedName>
</protein>
<reference evidence="3" key="1">
    <citation type="submission" date="2023-06" db="EMBL/GenBank/DDBJ databases">
        <title>Genome-scale phylogeny and comparative genomics of the fungal order Sordariales.</title>
        <authorList>
            <consortium name="Lawrence Berkeley National Laboratory"/>
            <person name="Hensen N."/>
            <person name="Bonometti L."/>
            <person name="Westerberg I."/>
            <person name="Brannstrom I.O."/>
            <person name="Guillou S."/>
            <person name="Cros-Aarteil S."/>
            <person name="Calhoun S."/>
            <person name="Haridas S."/>
            <person name="Kuo A."/>
            <person name="Mondo S."/>
            <person name="Pangilinan J."/>
            <person name="Riley R."/>
            <person name="Labutti K."/>
            <person name="Andreopoulos B."/>
            <person name="Lipzen A."/>
            <person name="Chen C."/>
            <person name="Yanf M."/>
            <person name="Daum C."/>
            <person name="Ng V."/>
            <person name="Clum A."/>
            <person name="Steindorff A."/>
            <person name="Ohm R."/>
            <person name="Martin F."/>
            <person name="Silar P."/>
            <person name="Natvig D."/>
            <person name="Lalanne C."/>
            <person name="Gautier V."/>
            <person name="Ament-Velasquez S.L."/>
            <person name="Kruys A."/>
            <person name="Hutchinson M.I."/>
            <person name="Powell A.J."/>
            <person name="Barry K."/>
            <person name="Miller A.N."/>
            <person name="Grigoriev I.V."/>
            <person name="Debuchy R."/>
            <person name="Gladieux P."/>
            <person name="Thoren M.H."/>
            <person name="Johannesson H."/>
        </authorList>
    </citation>
    <scope>NUCLEOTIDE SEQUENCE</scope>
    <source>
        <strain evidence="3">PSN4</strain>
    </source>
</reference>
<proteinExistence type="predicted"/>
<dbReference type="Proteomes" id="UP001239445">
    <property type="component" value="Unassembled WGS sequence"/>
</dbReference>
<dbReference type="Pfam" id="PF25484">
    <property type="entry name" value="DUF7907"/>
    <property type="match status" value="1"/>
</dbReference>
<sequence>MFSPVLFALASLTAASPLATRDWQPGNYPPYNVIGASGITLVANLSNPTTAIFDPPVHGWTLSSVHVGAGLNAAILDPSHGHVFFVNGSGPEISGEATSLNLPPFNSTSGPVPQGLVYSQAEDKSKGYLSVNFGYGTKGFGIRAGLRSQYPVLFNPTGHTEFMVCNVSVPVYGRPQYPVFVVEEHAAVPDNCALMHLLPQCASIEEPLLGGEEFGWQPVGASCYPDVKALDWQKYSDPVYWGSA</sequence>
<evidence type="ECO:0000313" key="3">
    <source>
        <dbReference type="EMBL" id="KAK1752615.1"/>
    </source>
</evidence>
<dbReference type="InterPro" id="IPR057229">
    <property type="entry name" value="DUF7907"/>
</dbReference>
<dbReference type="EMBL" id="MU839839">
    <property type="protein sequence ID" value="KAK1752615.1"/>
    <property type="molecule type" value="Genomic_DNA"/>
</dbReference>
<feature type="chain" id="PRO_5042495881" description="DUF7907 domain-containing protein" evidence="1">
    <location>
        <begin position="16"/>
        <end position="244"/>
    </location>
</feature>
<accession>A0AAJ0B6J6</accession>
<feature type="signal peptide" evidence="1">
    <location>
        <begin position="1"/>
        <end position="15"/>
    </location>
</feature>